<evidence type="ECO:0000256" key="3">
    <source>
        <dbReference type="ARBA" id="ARBA00023242"/>
    </source>
</evidence>
<feature type="compositionally biased region" description="Low complexity" evidence="5">
    <location>
        <begin position="246"/>
        <end position="260"/>
    </location>
</feature>
<dbReference type="InterPro" id="IPR003163">
    <property type="entry name" value="Tscrpt_reg_HTH_APSES-type"/>
</dbReference>
<feature type="domain" description="HTH APSES-type" evidence="6">
    <location>
        <begin position="62"/>
        <end position="169"/>
    </location>
</feature>
<dbReference type="PANTHER" id="PTHR38044:SF1">
    <property type="entry name" value="BOUQUET FORMATION PROTEIN 4"/>
    <property type="match status" value="1"/>
</dbReference>
<feature type="compositionally biased region" description="Low complexity" evidence="5">
    <location>
        <begin position="206"/>
        <end position="223"/>
    </location>
</feature>
<evidence type="ECO:0000313" key="7">
    <source>
        <dbReference type="EMBL" id="CAK7274683.1"/>
    </source>
</evidence>
<comment type="caution">
    <text evidence="7">The sequence shown here is derived from an EMBL/GenBank/DDBJ whole genome shotgun (WGS) entry which is preliminary data.</text>
</comment>
<keyword evidence="8" id="KW-1185">Reference proteome</keyword>
<accession>A0ABP0E281</accession>
<evidence type="ECO:0000256" key="4">
    <source>
        <dbReference type="ARBA" id="ARBA00023321"/>
    </source>
</evidence>
<name>A0ABP0E281_9PEZI</name>
<dbReference type="InterPro" id="IPR037548">
    <property type="entry name" value="Bqt4"/>
</dbReference>
<evidence type="ECO:0000256" key="1">
    <source>
        <dbReference type="ARBA" id="ARBA00004123"/>
    </source>
</evidence>
<dbReference type="SUPFAM" id="SSF54616">
    <property type="entry name" value="DNA-binding domain of Mlu1-box binding protein MBP1"/>
    <property type="match status" value="1"/>
</dbReference>
<dbReference type="InterPro" id="IPR018004">
    <property type="entry name" value="KilA/APSES_HTH"/>
</dbReference>
<feature type="compositionally biased region" description="Basic and acidic residues" evidence="5">
    <location>
        <begin position="375"/>
        <end position="389"/>
    </location>
</feature>
<keyword evidence="2" id="KW-0749">Sporulation</keyword>
<protein>
    <recommendedName>
        <fullName evidence="6">HTH APSES-type domain-containing protein</fullName>
    </recommendedName>
</protein>
<evidence type="ECO:0000259" key="6">
    <source>
        <dbReference type="PROSITE" id="PS51299"/>
    </source>
</evidence>
<keyword evidence="4" id="KW-0183">Conidiation</keyword>
<dbReference type="PROSITE" id="PS51299">
    <property type="entry name" value="HTH_APSES"/>
    <property type="match status" value="1"/>
</dbReference>
<dbReference type="EMBL" id="CAWUOM010000178">
    <property type="protein sequence ID" value="CAK7274683.1"/>
    <property type="molecule type" value="Genomic_DNA"/>
</dbReference>
<evidence type="ECO:0000256" key="5">
    <source>
        <dbReference type="SAM" id="MobiDB-lite"/>
    </source>
</evidence>
<reference evidence="7 8" key="1">
    <citation type="submission" date="2024-01" db="EMBL/GenBank/DDBJ databases">
        <authorList>
            <person name="Allen C."/>
            <person name="Tagirdzhanova G."/>
        </authorList>
    </citation>
    <scope>NUCLEOTIDE SEQUENCE [LARGE SCALE GENOMIC DNA]</scope>
    <source>
        <strain evidence="7 8">CBS 573.63</strain>
    </source>
</reference>
<proteinExistence type="predicted"/>
<evidence type="ECO:0000313" key="8">
    <source>
        <dbReference type="Proteomes" id="UP001642501"/>
    </source>
</evidence>
<sequence>MAPILRRLPERKNLLLIETVPNHDELVLRRRLGQTQLSTRLVAVSPSSNVERSTVTAFDYAHLRAPLPKGIVSGIFKPSPNSYFLMQRSSDGFVSATGMFRATFPYSELEEEEEERKYIKSLPTTSSEETAGNIWVPPADALALAEDYNIVPWIRALLDPTDIPISGPPAADGSPTKKIAPPPKFMLSVSQPALVPPTPTRRSRRSASPTKAASASSKRAIASPRKRSTKASTAAAAAAAAASAAASTSRETSVASTESTPAPQVTGLANGDAKDVLPSVEEEEEPTKAKESKKEKKHSKKKQVDSTIEQAEVEKKLFTAGADSEILLAGQPPSAEESARLLAEAKEMVAAAVAETAEVAEVAEASVLSKKGKRKAEEDATDGEGKDSVGEGSASQQPSLKKIKTDVQIRRERVRNRALLGIGATVAIGYVFSQLTVSFELIADRSSTLVPYVMGMI</sequence>
<dbReference type="InterPro" id="IPR036887">
    <property type="entry name" value="HTH_APSES_sf"/>
</dbReference>
<gene>
    <name evidence="7" type="ORF">SEPCBS57363_006288</name>
</gene>
<comment type="subcellular location">
    <subcellularLocation>
        <location evidence="1">Nucleus</location>
    </subcellularLocation>
</comment>
<dbReference type="SMART" id="SM01252">
    <property type="entry name" value="KilA-N"/>
    <property type="match status" value="1"/>
</dbReference>
<keyword evidence="3" id="KW-0539">Nucleus</keyword>
<feature type="region of interest" description="Disordered" evidence="5">
    <location>
        <begin position="167"/>
        <end position="234"/>
    </location>
</feature>
<evidence type="ECO:0000256" key="2">
    <source>
        <dbReference type="ARBA" id="ARBA00022969"/>
    </source>
</evidence>
<dbReference type="Proteomes" id="UP001642501">
    <property type="component" value="Unassembled WGS sequence"/>
</dbReference>
<dbReference type="PANTHER" id="PTHR38044">
    <property type="entry name" value="BOUQUET FORMATION PROTEIN 4"/>
    <property type="match status" value="1"/>
</dbReference>
<organism evidence="7 8">
    <name type="scientific">Sporothrix epigloea</name>
    <dbReference type="NCBI Taxonomy" id="1892477"/>
    <lineage>
        <taxon>Eukaryota</taxon>
        <taxon>Fungi</taxon>
        <taxon>Dikarya</taxon>
        <taxon>Ascomycota</taxon>
        <taxon>Pezizomycotina</taxon>
        <taxon>Sordariomycetes</taxon>
        <taxon>Sordariomycetidae</taxon>
        <taxon>Ophiostomatales</taxon>
        <taxon>Ophiostomataceae</taxon>
        <taxon>Sporothrix</taxon>
    </lineage>
</organism>
<feature type="region of interest" description="Disordered" evidence="5">
    <location>
        <begin position="368"/>
        <end position="403"/>
    </location>
</feature>
<feature type="region of interest" description="Disordered" evidence="5">
    <location>
        <begin position="246"/>
        <end position="310"/>
    </location>
</feature>